<dbReference type="InterPro" id="IPR007044">
    <property type="entry name" value="Cyclodeamin/CycHdrlase"/>
</dbReference>
<dbReference type="AlphaFoldDB" id="A0A1H1TMM2"/>
<gene>
    <name evidence="2" type="ORF">SAMN04489812_2449</name>
</gene>
<accession>A0A1H1TMM2</accession>
<evidence type="ECO:0000313" key="3">
    <source>
        <dbReference type="Proteomes" id="UP000199103"/>
    </source>
</evidence>
<evidence type="ECO:0000313" key="2">
    <source>
        <dbReference type="EMBL" id="SDS61311.1"/>
    </source>
</evidence>
<organism evidence="2 3">
    <name type="scientific">Microlunatus soli</name>
    <dbReference type="NCBI Taxonomy" id="630515"/>
    <lineage>
        <taxon>Bacteria</taxon>
        <taxon>Bacillati</taxon>
        <taxon>Actinomycetota</taxon>
        <taxon>Actinomycetes</taxon>
        <taxon>Propionibacteriales</taxon>
        <taxon>Propionibacteriaceae</taxon>
        <taxon>Microlunatus</taxon>
    </lineage>
</organism>
<dbReference type="EMBL" id="LT629772">
    <property type="protein sequence ID" value="SDS61311.1"/>
    <property type="molecule type" value="Genomic_DNA"/>
</dbReference>
<dbReference type="SUPFAM" id="SSF101262">
    <property type="entry name" value="Methenyltetrahydrofolate cyclohydrolase-like"/>
    <property type="match status" value="1"/>
</dbReference>
<dbReference type="Pfam" id="PF04961">
    <property type="entry name" value="FTCD_C"/>
    <property type="match status" value="1"/>
</dbReference>
<evidence type="ECO:0000259" key="1">
    <source>
        <dbReference type="Pfam" id="PF04961"/>
    </source>
</evidence>
<dbReference type="GO" id="GO:0003824">
    <property type="term" value="F:catalytic activity"/>
    <property type="evidence" value="ECO:0007669"/>
    <property type="project" value="InterPro"/>
</dbReference>
<dbReference type="InterPro" id="IPR036178">
    <property type="entry name" value="Formintransfe-cycloase-like_sf"/>
</dbReference>
<feature type="domain" description="Cyclodeaminase/cyclohydrolase" evidence="1">
    <location>
        <begin position="25"/>
        <end position="169"/>
    </location>
</feature>
<protein>
    <submittedName>
        <fullName evidence="2">Formiminotetrahydrofolate cyclodeaminase</fullName>
    </submittedName>
</protein>
<name>A0A1H1TMM2_9ACTN</name>
<dbReference type="STRING" id="630515.SAMN04489812_2449"/>
<dbReference type="Proteomes" id="UP000199103">
    <property type="component" value="Chromosome I"/>
</dbReference>
<reference evidence="2 3" key="1">
    <citation type="submission" date="2016-10" db="EMBL/GenBank/DDBJ databases">
        <authorList>
            <person name="de Groot N.N."/>
        </authorList>
    </citation>
    <scope>NUCLEOTIDE SEQUENCE [LARGE SCALE GENOMIC DNA]</scope>
    <source>
        <strain evidence="2 3">DSM 21800</strain>
    </source>
</reference>
<keyword evidence="3" id="KW-1185">Reference proteome</keyword>
<sequence>MGMNTTGQHGADPSRADSGIATSAVGELLARMADRRPGPAAGSAAALAAGLAAALTGKVARLSHRQLADAEGLAERADRLRERAVELADADAAAVVAMITGRGPEVDAGASAAGGAGTESGARDAAVVVPEEIGELAAELADLAKHLAVQGNPRLRADAVAAVRLAESARAIVHEIQRSNADAD</sequence>
<proteinExistence type="predicted"/>
<dbReference type="Gene3D" id="1.20.120.680">
    <property type="entry name" value="Formiminotetrahydrofolate cyclodeaminase monomer, up-and-down helical bundle"/>
    <property type="match status" value="1"/>
</dbReference>